<dbReference type="InterPro" id="IPR017972">
    <property type="entry name" value="Cyt_P450_CS"/>
</dbReference>
<evidence type="ECO:0000256" key="5">
    <source>
        <dbReference type="ARBA" id="ARBA00023002"/>
    </source>
</evidence>
<dbReference type="GO" id="GO:0005506">
    <property type="term" value="F:iron ion binding"/>
    <property type="evidence" value="ECO:0007669"/>
    <property type="project" value="InterPro"/>
</dbReference>
<gene>
    <name evidence="11" type="ORF">Fcan01_08648</name>
</gene>
<evidence type="ECO:0000313" key="12">
    <source>
        <dbReference type="Proteomes" id="UP000198287"/>
    </source>
</evidence>
<dbReference type="GO" id="GO:0020037">
    <property type="term" value="F:heme binding"/>
    <property type="evidence" value="ECO:0007669"/>
    <property type="project" value="InterPro"/>
</dbReference>
<dbReference type="EMBL" id="LNIX01000004">
    <property type="protein sequence ID" value="OXA55902.1"/>
    <property type="molecule type" value="Genomic_DNA"/>
</dbReference>
<dbReference type="GO" id="GO:0004497">
    <property type="term" value="F:monooxygenase activity"/>
    <property type="evidence" value="ECO:0007669"/>
    <property type="project" value="UniProtKB-KW"/>
</dbReference>
<comment type="similarity">
    <text evidence="2 9">Belongs to the cytochrome P450 family.</text>
</comment>
<dbReference type="PANTHER" id="PTHR24291">
    <property type="entry name" value="CYTOCHROME P450 FAMILY 4"/>
    <property type="match status" value="1"/>
</dbReference>
<reference evidence="11 12" key="1">
    <citation type="submission" date="2015-12" db="EMBL/GenBank/DDBJ databases">
        <title>The genome of Folsomia candida.</title>
        <authorList>
            <person name="Faddeeva A."/>
            <person name="Derks M.F."/>
            <person name="Anvar Y."/>
            <person name="Smit S."/>
            <person name="Van Straalen N."/>
            <person name="Roelofs D."/>
        </authorList>
    </citation>
    <scope>NUCLEOTIDE SEQUENCE [LARGE SCALE GENOMIC DNA]</scope>
    <source>
        <strain evidence="11 12">VU population</strain>
        <tissue evidence="11">Whole body</tissue>
    </source>
</reference>
<protein>
    <submittedName>
        <fullName evidence="11">Cytochrome P450 4C1</fullName>
    </submittedName>
</protein>
<dbReference type="Pfam" id="PF00067">
    <property type="entry name" value="p450"/>
    <property type="match status" value="1"/>
</dbReference>
<comment type="cofactor">
    <cofactor evidence="1 8">
        <name>heme</name>
        <dbReference type="ChEBI" id="CHEBI:30413"/>
    </cofactor>
</comment>
<dbReference type="CDD" id="cd20628">
    <property type="entry name" value="CYP4"/>
    <property type="match status" value="1"/>
</dbReference>
<keyword evidence="7 9" id="KW-0503">Monooxygenase</keyword>
<evidence type="ECO:0000313" key="11">
    <source>
        <dbReference type="EMBL" id="OXA55902.1"/>
    </source>
</evidence>
<dbReference type="PANTHER" id="PTHR24291:SF177">
    <property type="entry name" value="CYTOCHROME P450 4AA1-RELATED"/>
    <property type="match status" value="1"/>
</dbReference>
<dbReference type="InterPro" id="IPR050196">
    <property type="entry name" value="Cytochrome_P450_Monoox"/>
</dbReference>
<dbReference type="InterPro" id="IPR002401">
    <property type="entry name" value="Cyt_P450_E_grp-I"/>
</dbReference>
<keyword evidence="5 9" id="KW-0560">Oxidoreductase</keyword>
<evidence type="ECO:0000256" key="7">
    <source>
        <dbReference type="ARBA" id="ARBA00023033"/>
    </source>
</evidence>
<dbReference type="OMA" id="MEMCILE"/>
<evidence type="ECO:0000256" key="3">
    <source>
        <dbReference type="ARBA" id="ARBA00022617"/>
    </source>
</evidence>
<dbReference type="InterPro" id="IPR036396">
    <property type="entry name" value="Cyt_P450_sf"/>
</dbReference>
<keyword evidence="6 8" id="KW-0408">Iron</keyword>
<evidence type="ECO:0000256" key="1">
    <source>
        <dbReference type="ARBA" id="ARBA00001971"/>
    </source>
</evidence>
<keyword evidence="10" id="KW-0472">Membrane</keyword>
<dbReference type="GO" id="GO:0016705">
    <property type="term" value="F:oxidoreductase activity, acting on paired donors, with incorporation or reduction of molecular oxygen"/>
    <property type="evidence" value="ECO:0007669"/>
    <property type="project" value="InterPro"/>
</dbReference>
<evidence type="ECO:0000256" key="2">
    <source>
        <dbReference type="ARBA" id="ARBA00010617"/>
    </source>
</evidence>
<comment type="caution">
    <text evidence="11">The sequence shown here is derived from an EMBL/GenBank/DDBJ whole genome shotgun (WGS) entry which is preliminary data.</text>
</comment>
<evidence type="ECO:0000256" key="6">
    <source>
        <dbReference type="ARBA" id="ARBA00023004"/>
    </source>
</evidence>
<evidence type="ECO:0000256" key="4">
    <source>
        <dbReference type="ARBA" id="ARBA00022723"/>
    </source>
</evidence>
<keyword evidence="12" id="KW-1185">Reference proteome</keyword>
<dbReference type="Proteomes" id="UP000198287">
    <property type="component" value="Unassembled WGS sequence"/>
</dbReference>
<name>A0A226EEE1_FOLCA</name>
<keyword evidence="10" id="KW-0812">Transmembrane</keyword>
<accession>A0A226EEE1</accession>
<dbReference type="InterPro" id="IPR001128">
    <property type="entry name" value="Cyt_P450"/>
</dbReference>
<dbReference type="STRING" id="158441.A0A226EEE1"/>
<proteinExistence type="inferred from homology"/>
<keyword evidence="10" id="KW-1133">Transmembrane helix</keyword>
<evidence type="ECO:0000256" key="8">
    <source>
        <dbReference type="PIRSR" id="PIRSR602401-1"/>
    </source>
</evidence>
<evidence type="ECO:0000256" key="9">
    <source>
        <dbReference type="RuleBase" id="RU000461"/>
    </source>
</evidence>
<keyword evidence="3 8" id="KW-0349">Heme</keyword>
<feature type="binding site" description="axial binding residue" evidence="8">
    <location>
        <position position="550"/>
    </location>
    <ligand>
        <name>heme</name>
        <dbReference type="ChEBI" id="CHEBI:30413"/>
    </ligand>
    <ligandPart>
        <name>Fe</name>
        <dbReference type="ChEBI" id="CHEBI:18248"/>
    </ligandPart>
</feature>
<dbReference type="AlphaFoldDB" id="A0A226EEE1"/>
<dbReference type="PRINTS" id="PR00463">
    <property type="entry name" value="EP450I"/>
</dbReference>
<dbReference type="PRINTS" id="PR00385">
    <property type="entry name" value="P450"/>
</dbReference>
<sequence length="612" mass="69239">MAEIPLPPLTPGVQVQATMTTSRVASNIGTPSVLTSLAELHENFGVPPGDVHTALHRMIMGVDTTDHFISKVLVQWRSSRYDRDAKGSHLLRCLVDGGHLDAAPLSTTLQFIAYFIPYCLIGLCIWSYWKIMFGSRMSRLLGKFPGPPLVPCAGNAYLFLGPPKNVLPTIAGLIKKYGRRFRLWKFHNPYVILVDGKDIEHVLSSNQHINKGRDYHQLHWMNGNGLITSGGDVWREDRKLLNPSFKYQRFDGFLDSFNKNGKILVSVLKKYFKNGDQKVDLHPALCRCTMDTIFESVLGATFNIQSESSEGYVGEGHVMYEGLKSVMMSYRTRGLKPWLCLPIVRNILGIAKIERETKKNFTKFMIKVIDGRKKSLKNNPGDDASRAFIDVLLESRSNQNLVDHAFTIFAAAFETNATAMNFLLFLLALNPACQKKVHQELDEVFNGDRRDATAKDIKELKYMEMCILETMRHFPPAPMFSRNLETDIVLDDGTLVPKGADVGIFVYEVHNDPAVFPHPEKFDPDRFLPAEVKKRHNYSYIPFSKGPRSCIGQKYAMLQMKSVLSHVLREFSVTTKMTRKDVNIIIGSIIEIDCSIFLTLSPRCGPKTMYKF</sequence>
<dbReference type="Gene3D" id="1.10.630.10">
    <property type="entry name" value="Cytochrome P450"/>
    <property type="match status" value="1"/>
</dbReference>
<dbReference type="SUPFAM" id="SSF48264">
    <property type="entry name" value="Cytochrome P450"/>
    <property type="match status" value="1"/>
</dbReference>
<organism evidence="11 12">
    <name type="scientific">Folsomia candida</name>
    <name type="common">Springtail</name>
    <dbReference type="NCBI Taxonomy" id="158441"/>
    <lineage>
        <taxon>Eukaryota</taxon>
        <taxon>Metazoa</taxon>
        <taxon>Ecdysozoa</taxon>
        <taxon>Arthropoda</taxon>
        <taxon>Hexapoda</taxon>
        <taxon>Collembola</taxon>
        <taxon>Entomobryomorpha</taxon>
        <taxon>Isotomoidea</taxon>
        <taxon>Isotomidae</taxon>
        <taxon>Proisotominae</taxon>
        <taxon>Folsomia</taxon>
    </lineage>
</organism>
<dbReference type="PROSITE" id="PS00086">
    <property type="entry name" value="CYTOCHROME_P450"/>
    <property type="match status" value="1"/>
</dbReference>
<evidence type="ECO:0000256" key="10">
    <source>
        <dbReference type="SAM" id="Phobius"/>
    </source>
</evidence>
<dbReference type="OrthoDB" id="1470350at2759"/>
<keyword evidence="4 8" id="KW-0479">Metal-binding</keyword>
<feature type="transmembrane region" description="Helical" evidence="10">
    <location>
        <begin position="111"/>
        <end position="129"/>
    </location>
</feature>